<comment type="caution">
    <text evidence="8">The sequence shown here is derived from an EMBL/GenBank/DDBJ whole genome shotgun (WGS) entry which is preliminary data.</text>
</comment>
<keyword evidence="6" id="KW-0349">Heme</keyword>
<evidence type="ECO:0000256" key="2">
    <source>
        <dbReference type="ARBA" id="ARBA00010617"/>
    </source>
</evidence>
<dbReference type="CDD" id="cd11040">
    <property type="entry name" value="CYP7_CYP8-like"/>
    <property type="match status" value="1"/>
</dbReference>
<feature type="region of interest" description="Disordered" evidence="7">
    <location>
        <begin position="497"/>
        <end position="516"/>
    </location>
</feature>
<evidence type="ECO:0000256" key="1">
    <source>
        <dbReference type="ARBA" id="ARBA00001971"/>
    </source>
</evidence>
<dbReference type="InterPro" id="IPR053007">
    <property type="entry name" value="CYP450_monoxygenase_sec-met"/>
</dbReference>
<keyword evidence="6" id="KW-0560">Oxidoreductase</keyword>
<comment type="cofactor">
    <cofactor evidence="1">
        <name>heme</name>
        <dbReference type="ChEBI" id="CHEBI:30413"/>
    </cofactor>
</comment>
<keyword evidence="4 6" id="KW-0408">Iron</keyword>
<dbReference type="GeneID" id="98174365"/>
<keyword evidence="5 6" id="KW-0503">Monooxygenase</keyword>
<reference evidence="8 9" key="1">
    <citation type="submission" date="2024-09" db="EMBL/GenBank/DDBJ databases">
        <title>Itraconazole resistance in Madurella fahalii resulting from another homologue of gene encoding cytochrome P450 14-alpha sterol demethylase (CYP51).</title>
        <authorList>
            <person name="Yoshioka I."/>
            <person name="Fahal A.H."/>
            <person name="Kaneko S."/>
            <person name="Yaguchi T."/>
        </authorList>
    </citation>
    <scope>NUCLEOTIDE SEQUENCE [LARGE SCALE GENOMIC DNA]</scope>
    <source>
        <strain evidence="8 9">IFM 68171</strain>
    </source>
</reference>
<dbReference type="EMBL" id="BAAFSV010000002">
    <property type="protein sequence ID" value="GAB1313411.1"/>
    <property type="molecule type" value="Genomic_DNA"/>
</dbReference>
<dbReference type="PROSITE" id="PS00086">
    <property type="entry name" value="CYTOCHROME_P450"/>
    <property type="match status" value="1"/>
</dbReference>
<name>A0ABQ0G6P3_9PEZI</name>
<keyword evidence="9" id="KW-1185">Reference proteome</keyword>
<dbReference type="PRINTS" id="PR00465">
    <property type="entry name" value="EP450IV"/>
</dbReference>
<dbReference type="InterPro" id="IPR002403">
    <property type="entry name" value="Cyt_P450_E_grp-IV"/>
</dbReference>
<evidence type="ECO:0000256" key="7">
    <source>
        <dbReference type="SAM" id="MobiDB-lite"/>
    </source>
</evidence>
<comment type="similarity">
    <text evidence="2 6">Belongs to the cytochrome P450 family.</text>
</comment>
<gene>
    <name evidence="8" type="ORF">MFIFM68171_03621</name>
</gene>
<dbReference type="PANTHER" id="PTHR47582">
    <property type="entry name" value="P450, PUTATIVE (EUROFUNG)-RELATED"/>
    <property type="match status" value="1"/>
</dbReference>
<dbReference type="InterPro" id="IPR036396">
    <property type="entry name" value="Cyt_P450_sf"/>
</dbReference>
<keyword evidence="3 6" id="KW-0479">Metal-binding</keyword>
<protein>
    <recommendedName>
        <fullName evidence="10">Cytochrome P450</fullName>
    </recommendedName>
</protein>
<dbReference type="InterPro" id="IPR017972">
    <property type="entry name" value="Cyt_P450_CS"/>
</dbReference>
<dbReference type="RefSeq" id="XP_070915143.1">
    <property type="nucleotide sequence ID" value="XM_071059042.1"/>
</dbReference>
<proteinExistence type="inferred from homology"/>
<sequence>MLYTVVYASIVDGADNTMGLNLPNNAITRFATAHPTLTATVGGVAATYIFFSALLQFTQDANEPPLAATTIPFLSPILGMIKWSTGFYTHMRDKYQNLPIYTLRIPGARLYIVNSTNLIPIVQRQWRTLLFPPVSARASEVAMGGSKKALDIIRGDMVTDSGFMHDFIKAIHPALSNGAALNALNSKALQVFTTSLDEIVARGPRTVKLFEWIGHEFLMATTDSVYGLRNPLRDPRNEADWNKFHPTIMFLMLNLLPLWAFRSAINARNRLAKSFQDYHANGHYKEGSVYIQRWTEHFVGRGISPDDIGRFHNGGLFALVANTSPTAFWTVFNIFSDPSVTEDCRKEVLQIVTVDEENGVQTYTVKAQSLNDCCPTLVSTFQEVFRVHGIANSVRVANEDYMLDSKYLIRKGGMVMMPARVQHRLKEVWGEDVDEFDARRFIRKPGEPRPNPIAFRGFGGGTTLCPGRHFATAEILLFTAILLLRFDILPAQGGEWLKPSTEKSSQAEAMEQPDHDIEVELRPRPGAERRWRVSFEGTGEATLVTEDL</sequence>
<evidence type="ECO:0008006" key="10">
    <source>
        <dbReference type="Google" id="ProtNLM"/>
    </source>
</evidence>
<evidence type="ECO:0000256" key="3">
    <source>
        <dbReference type="ARBA" id="ARBA00022723"/>
    </source>
</evidence>
<evidence type="ECO:0000313" key="8">
    <source>
        <dbReference type="EMBL" id="GAB1313411.1"/>
    </source>
</evidence>
<evidence type="ECO:0000256" key="4">
    <source>
        <dbReference type="ARBA" id="ARBA00023004"/>
    </source>
</evidence>
<accession>A0ABQ0G6P3</accession>
<dbReference type="SUPFAM" id="SSF48264">
    <property type="entry name" value="Cytochrome P450"/>
    <property type="match status" value="1"/>
</dbReference>
<dbReference type="PANTHER" id="PTHR47582:SF1">
    <property type="entry name" value="P450, PUTATIVE (EUROFUNG)-RELATED"/>
    <property type="match status" value="1"/>
</dbReference>
<evidence type="ECO:0000313" key="9">
    <source>
        <dbReference type="Proteomes" id="UP001628179"/>
    </source>
</evidence>
<evidence type="ECO:0000256" key="6">
    <source>
        <dbReference type="RuleBase" id="RU000461"/>
    </source>
</evidence>
<dbReference type="InterPro" id="IPR001128">
    <property type="entry name" value="Cyt_P450"/>
</dbReference>
<evidence type="ECO:0000256" key="5">
    <source>
        <dbReference type="ARBA" id="ARBA00023033"/>
    </source>
</evidence>
<dbReference type="Pfam" id="PF00067">
    <property type="entry name" value="p450"/>
    <property type="match status" value="1"/>
</dbReference>
<dbReference type="Proteomes" id="UP001628179">
    <property type="component" value="Unassembled WGS sequence"/>
</dbReference>
<dbReference type="Gene3D" id="1.10.630.10">
    <property type="entry name" value="Cytochrome P450"/>
    <property type="match status" value="1"/>
</dbReference>
<organism evidence="8 9">
    <name type="scientific">Madurella fahalii</name>
    <dbReference type="NCBI Taxonomy" id="1157608"/>
    <lineage>
        <taxon>Eukaryota</taxon>
        <taxon>Fungi</taxon>
        <taxon>Dikarya</taxon>
        <taxon>Ascomycota</taxon>
        <taxon>Pezizomycotina</taxon>
        <taxon>Sordariomycetes</taxon>
        <taxon>Sordariomycetidae</taxon>
        <taxon>Sordariales</taxon>
        <taxon>Sordariales incertae sedis</taxon>
        <taxon>Madurella</taxon>
    </lineage>
</organism>